<dbReference type="Gene3D" id="3.40.630.10">
    <property type="entry name" value="Zn peptidases"/>
    <property type="match status" value="1"/>
</dbReference>
<dbReference type="SUPFAM" id="SSF53187">
    <property type="entry name" value="Zn-dependent exopeptidases"/>
    <property type="match status" value="1"/>
</dbReference>
<accession>A0A7W7D710</accession>
<sequence>MSVATTIARLHSLFDTAAAMADVAAVCASDRYQASSGIVAAAGHVAARAEEAGLREVRLHHFPADGARRWWTFRAPASWTPVRAELSGPSSLVRSEGPLHASEGFSLPGGWFPLARYPDEPFVLAAHSAATGPDGVELPVVRIGAGPLRGALAVHDDPSVPLPLALELAQREGATGLVTDQVSANGGVGRVELRGGAPLFAFSLPRGRAAVLVAAGRARVTVDVREDASMPLVTGLIPGEEADEVLLYAHLCHPMPSANDNATGVAALLAAARMLAGTRPRRGVRFVWAPEFTGMAAYLHDVARVVPMAAVNVDMAGEDQRLCGGPLIVERAPDHLPGFVSALAEHAAALLPQAARSYTGAVACDTWAWRATPFVGASDHALLADRSIACPAVALGHWPDRFNHSSADTLDKVDPAELRRTTTLAAAIAATLATATPADRPELESIALRWAAARLLDRLPGGPSTPGEDGVRHRTRVAVAAVEWVDVICGDQGGDGPRRWVEGLAGHVAALLPDDTPAPAGGRVPVRRWDGPFNLRGLAEDADRDGEEWIGARLTADRARGYALMVALAHGIDGARDREAVRRYAEAATELPVDEDFARRFLDILLEAGWAAERTIPDGGADAPAHA</sequence>
<dbReference type="Proteomes" id="UP000542210">
    <property type="component" value="Unassembled WGS sequence"/>
</dbReference>
<dbReference type="RefSeq" id="WP_184880544.1">
    <property type="nucleotide sequence ID" value="NZ_BOOV01000016.1"/>
</dbReference>
<organism evidence="2 3">
    <name type="scientific">Sphaerisporangium siamense</name>
    <dbReference type="NCBI Taxonomy" id="795645"/>
    <lineage>
        <taxon>Bacteria</taxon>
        <taxon>Bacillati</taxon>
        <taxon>Actinomycetota</taxon>
        <taxon>Actinomycetes</taxon>
        <taxon>Streptosporangiales</taxon>
        <taxon>Streptosporangiaceae</taxon>
        <taxon>Sphaerisporangium</taxon>
    </lineage>
</organism>
<name>A0A7W7D710_9ACTN</name>
<evidence type="ECO:0000259" key="1">
    <source>
        <dbReference type="Pfam" id="PF04389"/>
    </source>
</evidence>
<protein>
    <recommendedName>
        <fullName evidence="1">Peptidase M28 domain-containing protein</fullName>
    </recommendedName>
</protein>
<evidence type="ECO:0000313" key="3">
    <source>
        <dbReference type="Proteomes" id="UP000542210"/>
    </source>
</evidence>
<dbReference type="Pfam" id="PF04389">
    <property type="entry name" value="Peptidase_M28"/>
    <property type="match status" value="1"/>
</dbReference>
<keyword evidence="3" id="KW-1185">Reference proteome</keyword>
<evidence type="ECO:0000313" key="2">
    <source>
        <dbReference type="EMBL" id="MBB4701462.1"/>
    </source>
</evidence>
<comment type="caution">
    <text evidence="2">The sequence shown here is derived from an EMBL/GenBank/DDBJ whole genome shotgun (WGS) entry which is preliminary data.</text>
</comment>
<gene>
    <name evidence="2" type="ORF">BJ982_003006</name>
</gene>
<dbReference type="InterPro" id="IPR007484">
    <property type="entry name" value="Peptidase_M28"/>
</dbReference>
<feature type="domain" description="Peptidase M28" evidence="1">
    <location>
        <begin position="235"/>
        <end position="427"/>
    </location>
</feature>
<proteinExistence type="predicted"/>
<reference evidence="2 3" key="1">
    <citation type="submission" date="2020-08" db="EMBL/GenBank/DDBJ databases">
        <title>Sequencing the genomes of 1000 actinobacteria strains.</title>
        <authorList>
            <person name="Klenk H.-P."/>
        </authorList>
    </citation>
    <scope>NUCLEOTIDE SEQUENCE [LARGE SCALE GENOMIC DNA]</scope>
    <source>
        <strain evidence="2 3">DSM 45784</strain>
    </source>
</reference>
<dbReference type="AlphaFoldDB" id="A0A7W7D710"/>
<dbReference type="EMBL" id="JACHND010000001">
    <property type="protein sequence ID" value="MBB4701462.1"/>
    <property type="molecule type" value="Genomic_DNA"/>
</dbReference>